<keyword evidence="6 9" id="KW-1133">Transmembrane helix</keyword>
<feature type="region of interest" description="Disordered" evidence="10">
    <location>
        <begin position="43"/>
        <end position="87"/>
    </location>
</feature>
<comment type="subcellular location">
    <subcellularLocation>
        <location evidence="1 9">Cell membrane</location>
        <topology evidence="1 9">Single-pass membrane protein</topology>
    </subcellularLocation>
</comment>
<protein>
    <recommendedName>
        <fullName evidence="9">Sec-independent protein translocase protein TatA</fullName>
    </recommendedName>
</protein>
<dbReference type="PANTHER" id="PTHR42982:SF1">
    <property type="entry name" value="SEC-INDEPENDENT PROTEIN TRANSLOCASE PROTEIN TATA"/>
    <property type="match status" value="1"/>
</dbReference>
<keyword evidence="8 9" id="KW-0472">Membrane</keyword>
<dbReference type="Gene3D" id="1.20.5.3310">
    <property type="match status" value="1"/>
</dbReference>
<evidence type="ECO:0000256" key="4">
    <source>
        <dbReference type="ARBA" id="ARBA00022692"/>
    </source>
</evidence>
<evidence type="ECO:0000313" key="12">
    <source>
        <dbReference type="Proteomes" id="UP000199475"/>
    </source>
</evidence>
<accession>A0A1G9L3I1</accession>
<dbReference type="GO" id="GO:0033281">
    <property type="term" value="C:TAT protein transport complex"/>
    <property type="evidence" value="ECO:0007669"/>
    <property type="project" value="UniProtKB-UniRule"/>
</dbReference>
<evidence type="ECO:0000256" key="2">
    <source>
        <dbReference type="ARBA" id="ARBA00022448"/>
    </source>
</evidence>
<dbReference type="InterPro" id="IPR006312">
    <property type="entry name" value="TatA/E"/>
</dbReference>
<name>A0A1G9L3I1_9ACTN</name>
<dbReference type="STRING" id="686624.SAMN04488242_1995"/>
<evidence type="ECO:0000256" key="8">
    <source>
        <dbReference type="ARBA" id="ARBA00023136"/>
    </source>
</evidence>
<comment type="subunit">
    <text evidence="9">The Tat system comprises two distinct complexes: a TatABC complex, containing multiple copies of TatA, TatB and TatC subunits, and a separate TatA complex, containing only TatA subunits. Substrates initially bind to the TatABC complex, which probably triggers association of the separate TatA complex to form the active translocon.</text>
</comment>
<feature type="compositionally biased region" description="Acidic residues" evidence="10">
    <location>
        <begin position="78"/>
        <end position="87"/>
    </location>
</feature>
<feature type="compositionally biased region" description="Polar residues" evidence="10">
    <location>
        <begin position="57"/>
        <end position="69"/>
    </location>
</feature>
<reference evidence="11 12" key="1">
    <citation type="submission" date="2016-10" db="EMBL/GenBank/DDBJ databases">
        <authorList>
            <person name="de Groot N.N."/>
        </authorList>
    </citation>
    <scope>NUCLEOTIDE SEQUENCE [LARGE SCALE GENOMIC DNA]</scope>
    <source>
        <strain evidence="11 12">CGMCC 1.9159</strain>
    </source>
</reference>
<evidence type="ECO:0000256" key="5">
    <source>
        <dbReference type="ARBA" id="ARBA00022927"/>
    </source>
</evidence>
<dbReference type="Proteomes" id="UP000199475">
    <property type="component" value="Unassembled WGS sequence"/>
</dbReference>
<dbReference type="GO" id="GO:0008320">
    <property type="term" value="F:protein transmembrane transporter activity"/>
    <property type="evidence" value="ECO:0007669"/>
    <property type="project" value="UniProtKB-UniRule"/>
</dbReference>
<comment type="similarity">
    <text evidence="9">Belongs to the TatA/E family.</text>
</comment>
<keyword evidence="3 9" id="KW-1003">Cell membrane</keyword>
<comment type="function">
    <text evidence="9">Part of the twin-arginine translocation (Tat) system that transports large folded proteins containing a characteristic twin-arginine motif in their signal peptide across membranes. TatA could form the protein-conducting channel of the Tat system.</text>
</comment>
<dbReference type="NCBIfam" id="TIGR01411">
    <property type="entry name" value="tatAE"/>
    <property type="match status" value="1"/>
</dbReference>
<dbReference type="Pfam" id="PF02416">
    <property type="entry name" value="TatA_B_E"/>
    <property type="match status" value="1"/>
</dbReference>
<keyword evidence="4 9" id="KW-0812">Transmembrane</keyword>
<keyword evidence="5 9" id="KW-0653">Protein transport</keyword>
<dbReference type="GO" id="GO:0043953">
    <property type="term" value="P:protein transport by the Tat complex"/>
    <property type="evidence" value="ECO:0007669"/>
    <property type="project" value="UniProtKB-UniRule"/>
</dbReference>
<dbReference type="HAMAP" id="MF_00236">
    <property type="entry name" value="TatA_E"/>
    <property type="match status" value="1"/>
</dbReference>
<dbReference type="AlphaFoldDB" id="A0A1G9L3I1"/>
<keyword evidence="7 9" id="KW-0811">Translocation</keyword>
<dbReference type="EMBL" id="FNGP01000003">
    <property type="protein sequence ID" value="SDL56558.1"/>
    <property type="molecule type" value="Genomic_DNA"/>
</dbReference>
<proteinExistence type="inferred from homology"/>
<evidence type="ECO:0000256" key="6">
    <source>
        <dbReference type="ARBA" id="ARBA00022989"/>
    </source>
</evidence>
<evidence type="ECO:0000256" key="1">
    <source>
        <dbReference type="ARBA" id="ARBA00004162"/>
    </source>
</evidence>
<dbReference type="InterPro" id="IPR003369">
    <property type="entry name" value="TatA/B/E"/>
</dbReference>
<evidence type="ECO:0000256" key="10">
    <source>
        <dbReference type="SAM" id="MobiDB-lite"/>
    </source>
</evidence>
<sequence>MPIPMFIGVWEAVIILLVVLVLFGGSRLAGLGKGVGRSIREFKDEVTGDTKPVDAPQTHQPQGTAQPTRPDQPGATPVDEDPRDPQV</sequence>
<dbReference type="PANTHER" id="PTHR42982">
    <property type="entry name" value="SEC-INDEPENDENT PROTEIN TRANSLOCASE PROTEIN TATA"/>
    <property type="match status" value="1"/>
</dbReference>
<dbReference type="RefSeq" id="WP_425441389.1">
    <property type="nucleotide sequence ID" value="NZ_FNGP01000003.1"/>
</dbReference>
<evidence type="ECO:0000256" key="9">
    <source>
        <dbReference type="HAMAP-Rule" id="MF_00236"/>
    </source>
</evidence>
<gene>
    <name evidence="9" type="primary">tatA</name>
    <name evidence="11" type="ORF">SAMN04488242_1995</name>
</gene>
<organism evidence="11 12">
    <name type="scientific">Tessaracoccus oleiagri</name>
    <dbReference type="NCBI Taxonomy" id="686624"/>
    <lineage>
        <taxon>Bacteria</taxon>
        <taxon>Bacillati</taxon>
        <taxon>Actinomycetota</taxon>
        <taxon>Actinomycetes</taxon>
        <taxon>Propionibacteriales</taxon>
        <taxon>Propionibacteriaceae</taxon>
        <taxon>Tessaracoccus</taxon>
    </lineage>
</organism>
<feature type="compositionally biased region" description="Basic and acidic residues" evidence="10">
    <location>
        <begin position="43"/>
        <end position="52"/>
    </location>
</feature>
<evidence type="ECO:0000256" key="7">
    <source>
        <dbReference type="ARBA" id="ARBA00023010"/>
    </source>
</evidence>
<evidence type="ECO:0000256" key="3">
    <source>
        <dbReference type="ARBA" id="ARBA00022475"/>
    </source>
</evidence>
<evidence type="ECO:0000313" key="11">
    <source>
        <dbReference type="EMBL" id="SDL56558.1"/>
    </source>
</evidence>
<keyword evidence="12" id="KW-1185">Reference proteome</keyword>
<keyword evidence="2 9" id="KW-0813">Transport</keyword>